<dbReference type="PANTHER" id="PTHR31339:SF9">
    <property type="entry name" value="PLASMIN AND FIBRONECTIN-BINDING PROTEIN A"/>
    <property type="match status" value="1"/>
</dbReference>
<organism evidence="7 8">
    <name type="scientific">Paradesertivirga mongoliensis</name>
    <dbReference type="NCBI Taxonomy" id="2100740"/>
    <lineage>
        <taxon>Bacteria</taxon>
        <taxon>Pseudomonadati</taxon>
        <taxon>Bacteroidota</taxon>
        <taxon>Sphingobacteriia</taxon>
        <taxon>Sphingobacteriales</taxon>
        <taxon>Sphingobacteriaceae</taxon>
        <taxon>Paradesertivirga</taxon>
    </lineage>
</organism>
<evidence type="ECO:0000256" key="5">
    <source>
        <dbReference type="SAM" id="SignalP"/>
    </source>
</evidence>
<dbReference type="PANTHER" id="PTHR31339">
    <property type="entry name" value="PECTIN LYASE-RELATED"/>
    <property type="match status" value="1"/>
</dbReference>
<feature type="domain" description="Rhamnogalacturonase A/B/Epimerase-like pectate lyase" evidence="6">
    <location>
        <begin position="46"/>
        <end position="112"/>
    </location>
</feature>
<keyword evidence="2 4" id="KW-0378">Hydrolase</keyword>
<dbReference type="Pfam" id="PF12708">
    <property type="entry name" value="Pect-lyase_RHGA_epim"/>
    <property type="match status" value="1"/>
</dbReference>
<sequence length="473" mass="52077">MAPLVKKFLLLFFIVQIVAIAQAEAADPAWASKVGVRKLKIKKRVFHVKDYGAVSDGRTLNTIAIQKAIDACAKKGGGKIVFAPGKYLTGSLFVKEDVFLQIDKGVEILGSQNLKDYPDIDTRVAGIEMKWPAALINIIKQENAGVSGEGIVNAQGKPFWDAYWALRKDYEAKKLRWIVDYDAKRPRTLLVSDSENILVKGLTFQQAGFWTVHVLYSKYVTVDGIVIQNNIGGHGPSTDGVDIDSSSWILVKNSDIDCNDDNFCIKAGRDWDGLRVNRPAEYIVIRDCISRKGGGLITFGSETSGGMRHILAKNLTANGTGVGIRFKSATNRGGTIEDIYIDNLKMTNVGTALEITPNWNPSYSYSTLPAGYDINTVPEHWKKMLQPVSPERGVPRFKDVYISNITVDGARKAIFADGLDQEPLRNFNFTNVDIKANNAGSIKNANGWSFTNVSIQAKDNSKVQVLQSQNVNP</sequence>
<evidence type="ECO:0000256" key="3">
    <source>
        <dbReference type="ARBA" id="ARBA00023295"/>
    </source>
</evidence>
<dbReference type="EC" id="3.2.1.-" evidence="7"/>
<dbReference type="EMBL" id="JBHUHZ010000001">
    <property type="protein sequence ID" value="MFD2162133.1"/>
    <property type="molecule type" value="Genomic_DNA"/>
</dbReference>
<reference evidence="8" key="1">
    <citation type="journal article" date="2019" name="Int. J. Syst. Evol. Microbiol.">
        <title>The Global Catalogue of Microorganisms (GCM) 10K type strain sequencing project: providing services to taxonomists for standard genome sequencing and annotation.</title>
        <authorList>
            <consortium name="The Broad Institute Genomics Platform"/>
            <consortium name="The Broad Institute Genome Sequencing Center for Infectious Disease"/>
            <person name="Wu L."/>
            <person name="Ma J."/>
        </authorList>
    </citation>
    <scope>NUCLEOTIDE SEQUENCE [LARGE SCALE GENOMIC DNA]</scope>
    <source>
        <strain evidence="8">KCTC 42217</strain>
    </source>
</reference>
<evidence type="ECO:0000259" key="6">
    <source>
        <dbReference type="Pfam" id="PF12708"/>
    </source>
</evidence>
<evidence type="ECO:0000256" key="1">
    <source>
        <dbReference type="ARBA" id="ARBA00008834"/>
    </source>
</evidence>
<keyword evidence="8" id="KW-1185">Reference proteome</keyword>
<dbReference type="Pfam" id="PF00295">
    <property type="entry name" value="Glyco_hydro_28"/>
    <property type="match status" value="1"/>
</dbReference>
<dbReference type="InterPro" id="IPR024535">
    <property type="entry name" value="RHGA/B-epi-like_pectate_lyase"/>
</dbReference>
<protein>
    <submittedName>
        <fullName evidence="7">Glycoside hydrolase family 28 protein</fullName>
        <ecNumber evidence="7">3.2.1.-</ecNumber>
    </submittedName>
</protein>
<evidence type="ECO:0000256" key="4">
    <source>
        <dbReference type="RuleBase" id="RU361169"/>
    </source>
</evidence>
<feature type="signal peptide" evidence="5">
    <location>
        <begin position="1"/>
        <end position="25"/>
    </location>
</feature>
<dbReference type="InterPro" id="IPR000743">
    <property type="entry name" value="Glyco_hydro_28"/>
</dbReference>
<dbReference type="GO" id="GO:0016798">
    <property type="term" value="F:hydrolase activity, acting on glycosyl bonds"/>
    <property type="evidence" value="ECO:0007669"/>
    <property type="project" value="UniProtKB-KW"/>
</dbReference>
<evidence type="ECO:0000256" key="2">
    <source>
        <dbReference type="ARBA" id="ARBA00022801"/>
    </source>
</evidence>
<comment type="caution">
    <text evidence="7">The sequence shown here is derived from an EMBL/GenBank/DDBJ whole genome shotgun (WGS) entry which is preliminary data.</text>
</comment>
<dbReference type="Gene3D" id="2.160.20.10">
    <property type="entry name" value="Single-stranded right-handed beta-helix, Pectin lyase-like"/>
    <property type="match status" value="1"/>
</dbReference>
<keyword evidence="3 4" id="KW-0326">Glycosidase</keyword>
<dbReference type="InterPro" id="IPR011050">
    <property type="entry name" value="Pectin_lyase_fold/virulence"/>
</dbReference>
<keyword evidence="5" id="KW-0732">Signal</keyword>
<dbReference type="InterPro" id="IPR051801">
    <property type="entry name" value="GH28_Enzymes"/>
</dbReference>
<comment type="similarity">
    <text evidence="1 4">Belongs to the glycosyl hydrolase 28 family.</text>
</comment>
<accession>A0ABW4ZJB0</accession>
<dbReference type="SUPFAM" id="SSF51126">
    <property type="entry name" value="Pectin lyase-like"/>
    <property type="match status" value="1"/>
</dbReference>
<dbReference type="InterPro" id="IPR012334">
    <property type="entry name" value="Pectin_lyas_fold"/>
</dbReference>
<name>A0ABW4ZJB0_9SPHI</name>
<dbReference type="Proteomes" id="UP001597387">
    <property type="component" value="Unassembled WGS sequence"/>
</dbReference>
<gene>
    <name evidence="7" type="ORF">ACFSJU_06990</name>
</gene>
<evidence type="ECO:0000313" key="7">
    <source>
        <dbReference type="EMBL" id="MFD2162133.1"/>
    </source>
</evidence>
<proteinExistence type="inferred from homology"/>
<dbReference type="RefSeq" id="WP_255897800.1">
    <property type="nucleotide sequence ID" value="NZ_JAFMZO010000001.1"/>
</dbReference>
<evidence type="ECO:0000313" key="8">
    <source>
        <dbReference type="Proteomes" id="UP001597387"/>
    </source>
</evidence>
<feature type="chain" id="PRO_5045222295" evidence="5">
    <location>
        <begin position="26"/>
        <end position="473"/>
    </location>
</feature>